<dbReference type="Pfam" id="PF00512">
    <property type="entry name" value="HisKA"/>
    <property type="match status" value="1"/>
</dbReference>
<name>A0A7K0C221_9ACTN</name>
<gene>
    <name evidence="14" type="ORF">ACRB68_56140</name>
</gene>
<accession>A0A7K0C221</accession>
<keyword evidence="9" id="KW-0902">Two-component regulatory system</keyword>
<evidence type="ECO:0000256" key="9">
    <source>
        <dbReference type="ARBA" id="ARBA00023012"/>
    </source>
</evidence>
<dbReference type="EMBL" id="WEGH01000003">
    <property type="protein sequence ID" value="MQY07513.1"/>
    <property type="molecule type" value="Genomic_DNA"/>
</dbReference>
<dbReference type="Proteomes" id="UP000487268">
    <property type="component" value="Unassembled WGS sequence"/>
</dbReference>
<dbReference type="PROSITE" id="PS50109">
    <property type="entry name" value="HIS_KIN"/>
    <property type="match status" value="1"/>
</dbReference>
<dbReference type="GO" id="GO:0005886">
    <property type="term" value="C:plasma membrane"/>
    <property type="evidence" value="ECO:0007669"/>
    <property type="project" value="UniProtKB-SubCell"/>
</dbReference>
<dbReference type="OrthoDB" id="3206505at2"/>
<feature type="domain" description="Histidine kinase" evidence="12">
    <location>
        <begin position="232"/>
        <end position="428"/>
    </location>
</feature>
<dbReference type="EC" id="2.7.13.3" evidence="3"/>
<dbReference type="InterPro" id="IPR005467">
    <property type="entry name" value="His_kinase_dom"/>
</dbReference>
<evidence type="ECO:0000256" key="5">
    <source>
        <dbReference type="ARBA" id="ARBA00022679"/>
    </source>
</evidence>
<evidence type="ECO:0000256" key="11">
    <source>
        <dbReference type="SAM" id="Phobius"/>
    </source>
</evidence>
<proteinExistence type="predicted"/>
<dbReference type="SMART" id="SM00304">
    <property type="entry name" value="HAMP"/>
    <property type="match status" value="1"/>
</dbReference>
<dbReference type="CDD" id="cd00082">
    <property type="entry name" value="HisKA"/>
    <property type="match status" value="1"/>
</dbReference>
<sequence>MRRTPIRRELVMLVGGTVALVLVAFLVPLLLVMRTISADDTVIDTAVVTQPLVVAVAGEEPAVVGSSVRDLNLRHVGDFSVRYSDGAVLGPYFARTPAVRLAERGQSLSTEVDGGREVLIAVVTREGGTAVIRAYLSQGRLYEGIWPALTALTLLGVLLLGLGVAVASVLATLLARPIREVADVSRRLASGDLSARARGGGAVELVDVAGALNFLARRIGALVTGERERIADLSHRLRTPLTALRLEADLLTDDGERARLNRAVDAVETTVTEAIAAVRAAGRERGTSDASAVVAERIEFWKPLTHAEDRPMTTRTAARPLPVAAPAAELRDVFDVLVSNVFRHTPPRTAFTVELVPRDGGGAVLTVDDEGPGLPDTRLIRRGRSGGGSSGLGLDIVRRLAENSGGALELGRSPAGGARIRIELGPPAEDR</sequence>
<keyword evidence="10 11" id="KW-0472">Membrane</keyword>
<evidence type="ECO:0000256" key="7">
    <source>
        <dbReference type="ARBA" id="ARBA00022777"/>
    </source>
</evidence>
<keyword evidence="5" id="KW-0808">Transferase</keyword>
<dbReference type="CDD" id="cd06225">
    <property type="entry name" value="HAMP"/>
    <property type="match status" value="1"/>
</dbReference>
<feature type="transmembrane region" description="Helical" evidence="11">
    <location>
        <begin position="12"/>
        <end position="33"/>
    </location>
</feature>
<dbReference type="GO" id="GO:0000155">
    <property type="term" value="F:phosphorelay sensor kinase activity"/>
    <property type="evidence" value="ECO:0007669"/>
    <property type="project" value="InterPro"/>
</dbReference>
<protein>
    <recommendedName>
        <fullName evidence="3">histidine kinase</fullName>
        <ecNumber evidence="3">2.7.13.3</ecNumber>
    </recommendedName>
</protein>
<dbReference type="Gene3D" id="3.30.565.10">
    <property type="entry name" value="Histidine kinase-like ATPase, C-terminal domain"/>
    <property type="match status" value="1"/>
</dbReference>
<comment type="subcellular location">
    <subcellularLocation>
        <location evidence="2">Cell membrane</location>
    </subcellularLocation>
</comment>
<dbReference type="Pfam" id="PF02518">
    <property type="entry name" value="HATPase_c"/>
    <property type="match status" value="1"/>
</dbReference>
<dbReference type="SMART" id="SM00387">
    <property type="entry name" value="HATPase_c"/>
    <property type="match status" value="1"/>
</dbReference>
<dbReference type="InterPro" id="IPR003661">
    <property type="entry name" value="HisK_dim/P_dom"/>
</dbReference>
<dbReference type="PANTHER" id="PTHR45436:SF5">
    <property type="entry name" value="SENSOR HISTIDINE KINASE TRCS"/>
    <property type="match status" value="1"/>
</dbReference>
<dbReference type="AlphaFoldDB" id="A0A7K0C221"/>
<evidence type="ECO:0000256" key="8">
    <source>
        <dbReference type="ARBA" id="ARBA00022989"/>
    </source>
</evidence>
<dbReference type="InterPro" id="IPR050428">
    <property type="entry name" value="TCS_sensor_his_kinase"/>
</dbReference>
<dbReference type="PANTHER" id="PTHR45436">
    <property type="entry name" value="SENSOR HISTIDINE KINASE YKOH"/>
    <property type="match status" value="1"/>
</dbReference>
<evidence type="ECO:0000256" key="1">
    <source>
        <dbReference type="ARBA" id="ARBA00000085"/>
    </source>
</evidence>
<dbReference type="Pfam" id="PF00672">
    <property type="entry name" value="HAMP"/>
    <property type="match status" value="1"/>
</dbReference>
<comment type="caution">
    <text evidence="14">The sequence shown here is derived from an EMBL/GenBank/DDBJ whole genome shotgun (WGS) entry which is preliminary data.</text>
</comment>
<dbReference type="SUPFAM" id="SSF47384">
    <property type="entry name" value="Homodimeric domain of signal transducing histidine kinase"/>
    <property type="match status" value="1"/>
</dbReference>
<evidence type="ECO:0000256" key="3">
    <source>
        <dbReference type="ARBA" id="ARBA00012438"/>
    </source>
</evidence>
<dbReference type="InterPro" id="IPR003594">
    <property type="entry name" value="HATPase_dom"/>
</dbReference>
<dbReference type="Gene3D" id="1.10.287.130">
    <property type="match status" value="1"/>
</dbReference>
<feature type="domain" description="HAMP" evidence="13">
    <location>
        <begin position="172"/>
        <end position="224"/>
    </location>
</feature>
<evidence type="ECO:0000259" key="12">
    <source>
        <dbReference type="PROSITE" id="PS50109"/>
    </source>
</evidence>
<evidence type="ECO:0000256" key="4">
    <source>
        <dbReference type="ARBA" id="ARBA00022553"/>
    </source>
</evidence>
<keyword evidence="15" id="KW-1185">Reference proteome</keyword>
<dbReference type="InterPro" id="IPR003660">
    <property type="entry name" value="HAMP_dom"/>
</dbReference>
<keyword evidence="7" id="KW-0418">Kinase</keyword>
<keyword evidence="8 11" id="KW-1133">Transmembrane helix</keyword>
<evidence type="ECO:0000313" key="14">
    <source>
        <dbReference type="EMBL" id="MQY07513.1"/>
    </source>
</evidence>
<keyword evidence="6 11" id="KW-0812">Transmembrane</keyword>
<feature type="transmembrane region" description="Helical" evidence="11">
    <location>
        <begin position="145"/>
        <end position="175"/>
    </location>
</feature>
<dbReference type="InterPro" id="IPR004358">
    <property type="entry name" value="Sig_transdc_His_kin-like_C"/>
</dbReference>
<evidence type="ECO:0000256" key="6">
    <source>
        <dbReference type="ARBA" id="ARBA00022692"/>
    </source>
</evidence>
<evidence type="ECO:0000313" key="15">
    <source>
        <dbReference type="Proteomes" id="UP000487268"/>
    </source>
</evidence>
<dbReference type="RefSeq" id="WP_153537339.1">
    <property type="nucleotide sequence ID" value="NZ_WEGH01000003.1"/>
</dbReference>
<evidence type="ECO:0000256" key="10">
    <source>
        <dbReference type="ARBA" id="ARBA00023136"/>
    </source>
</evidence>
<dbReference type="PRINTS" id="PR00344">
    <property type="entry name" value="BCTRLSENSOR"/>
</dbReference>
<reference evidence="14 15" key="1">
    <citation type="submission" date="2019-10" db="EMBL/GenBank/DDBJ databases">
        <title>Actinomadura rubteroloni sp. nov. and Actinomadura macrotermitis sp. nov., isolated from the gut of fungus growing-termite Macrotermes natalensis.</title>
        <authorList>
            <person name="Benndorf R."/>
            <person name="Martin K."/>
            <person name="Kuefner M."/>
            <person name="De Beer W."/>
            <person name="Kaster A.-K."/>
            <person name="Vollmers J."/>
            <person name="Poulsen M."/>
            <person name="Beemelmanns C."/>
        </authorList>
    </citation>
    <scope>NUCLEOTIDE SEQUENCE [LARGE SCALE GENOMIC DNA]</scope>
    <source>
        <strain evidence="14 15">RB68</strain>
    </source>
</reference>
<organism evidence="14 15">
    <name type="scientific">Actinomadura macrotermitis</name>
    <dbReference type="NCBI Taxonomy" id="2585200"/>
    <lineage>
        <taxon>Bacteria</taxon>
        <taxon>Bacillati</taxon>
        <taxon>Actinomycetota</taxon>
        <taxon>Actinomycetes</taxon>
        <taxon>Streptosporangiales</taxon>
        <taxon>Thermomonosporaceae</taxon>
        <taxon>Actinomadura</taxon>
    </lineage>
</organism>
<dbReference type="InterPro" id="IPR036097">
    <property type="entry name" value="HisK_dim/P_sf"/>
</dbReference>
<dbReference type="SUPFAM" id="SSF55874">
    <property type="entry name" value="ATPase domain of HSP90 chaperone/DNA topoisomerase II/histidine kinase"/>
    <property type="match status" value="1"/>
</dbReference>
<keyword evidence="4" id="KW-0597">Phosphoprotein</keyword>
<evidence type="ECO:0000259" key="13">
    <source>
        <dbReference type="PROSITE" id="PS50885"/>
    </source>
</evidence>
<evidence type="ECO:0000256" key="2">
    <source>
        <dbReference type="ARBA" id="ARBA00004236"/>
    </source>
</evidence>
<dbReference type="PROSITE" id="PS50885">
    <property type="entry name" value="HAMP"/>
    <property type="match status" value="1"/>
</dbReference>
<dbReference type="InterPro" id="IPR036890">
    <property type="entry name" value="HATPase_C_sf"/>
</dbReference>
<comment type="catalytic activity">
    <reaction evidence="1">
        <text>ATP + protein L-histidine = ADP + protein N-phospho-L-histidine.</text>
        <dbReference type="EC" id="2.7.13.3"/>
    </reaction>
</comment>